<dbReference type="PANTHER" id="PTHR11269">
    <property type="entry name" value="PERIOD CIRCADIAN PROTEIN"/>
    <property type="match status" value="1"/>
</dbReference>
<comment type="caution">
    <text evidence="4">The sequence shown here is derived from an EMBL/GenBank/DDBJ whole genome shotgun (WGS) entry which is preliminary data.</text>
</comment>
<dbReference type="GO" id="GO:0001222">
    <property type="term" value="F:transcription corepressor binding"/>
    <property type="evidence" value="ECO:0007669"/>
    <property type="project" value="TreeGrafter"/>
</dbReference>
<dbReference type="GO" id="GO:0043153">
    <property type="term" value="P:entrainment of circadian clock by photoperiod"/>
    <property type="evidence" value="ECO:0007669"/>
    <property type="project" value="TreeGrafter"/>
</dbReference>
<reference evidence="4 5" key="1">
    <citation type="submission" date="2019-03" db="EMBL/GenBank/DDBJ databases">
        <title>First draft genome of Liparis tanakae, snailfish: a comprehensive survey of snailfish specific genes.</title>
        <authorList>
            <person name="Kim W."/>
            <person name="Song I."/>
            <person name="Jeong J.-H."/>
            <person name="Kim D."/>
            <person name="Kim S."/>
            <person name="Ryu S."/>
            <person name="Song J.Y."/>
            <person name="Lee S.K."/>
        </authorList>
    </citation>
    <scope>NUCLEOTIDE SEQUENCE [LARGE SCALE GENOMIC DNA]</scope>
    <source>
        <tissue evidence="4">Muscle</tissue>
    </source>
</reference>
<dbReference type="PANTHER" id="PTHR11269:SF9">
    <property type="entry name" value="PERIOD CIRCADIAN PROTEIN HOMOLOG 2"/>
    <property type="match status" value="1"/>
</dbReference>
<dbReference type="GO" id="GO:0000976">
    <property type="term" value="F:transcription cis-regulatory region binding"/>
    <property type="evidence" value="ECO:0007669"/>
    <property type="project" value="TreeGrafter"/>
</dbReference>
<sequence>MKRKCQSSSNTTSSYSDEDRHRGPHRMRMPEEPALLRDQSALSALDDRDKTSTAAGGTSLPLPVPNKPESVVSITSQCSYSSTIVHVGDKKTQPGTVP</sequence>
<accession>A0A4Z2E426</accession>
<proteinExistence type="predicted"/>
<evidence type="ECO:0000313" key="4">
    <source>
        <dbReference type="EMBL" id="TNN23518.1"/>
    </source>
</evidence>
<dbReference type="EMBL" id="SRLO01018216">
    <property type="protein sequence ID" value="TNN23518.1"/>
    <property type="molecule type" value="Genomic_DNA"/>
</dbReference>
<feature type="region of interest" description="Disordered" evidence="3">
    <location>
        <begin position="1"/>
        <end position="69"/>
    </location>
</feature>
<comment type="subcellular location">
    <subcellularLocation>
        <location evidence="1">Nucleus</location>
    </subcellularLocation>
</comment>
<keyword evidence="2" id="KW-0539">Nucleus</keyword>
<evidence type="ECO:0000313" key="5">
    <source>
        <dbReference type="Proteomes" id="UP000314294"/>
    </source>
</evidence>
<dbReference type="GO" id="GO:0005634">
    <property type="term" value="C:nucleus"/>
    <property type="evidence" value="ECO:0007669"/>
    <property type="project" value="UniProtKB-SubCell"/>
</dbReference>
<dbReference type="GO" id="GO:0005737">
    <property type="term" value="C:cytoplasm"/>
    <property type="evidence" value="ECO:0007669"/>
    <property type="project" value="TreeGrafter"/>
</dbReference>
<dbReference type="OrthoDB" id="7788983at2759"/>
<gene>
    <name evidence="4" type="primary">PER1</name>
    <name evidence="4" type="ORF">EYF80_066361</name>
</gene>
<evidence type="ECO:0000256" key="2">
    <source>
        <dbReference type="ARBA" id="ARBA00023242"/>
    </source>
</evidence>
<dbReference type="GO" id="GO:0032922">
    <property type="term" value="P:circadian regulation of gene expression"/>
    <property type="evidence" value="ECO:0007669"/>
    <property type="project" value="TreeGrafter"/>
</dbReference>
<keyword evidence="5" id="KW-1185">Reference proteome</keyword>
<evidence type="ECO:0000256" key="1">
    <source>
        <dbReference type="ARBA" id="ARBA00004123"/>
    </source>
</evidence>
<dbReference type="AlphaFoldDB" id="A0A4Z2E426"/>
<name>A0A4Z2E426_9TELE</name>
<organism evidence="4 5">
    <name type="scientific">Liparis tanakae</name>
    <name type="common">Tanaka's snailfish</name>
    <dbReference type="NCBI Taxonomy" id="230148"/>
    <lineage>
        <taxon>Eukaryota</taxon>
        <taxon>Metazoa</taxon>
        <taxon>Chordata</taxon>
        <taxon>Craniata</taxon>
        <taxon>Vertebrata</taxon>
        <taxon>Euteleostomi</taxon>
        <taxon>Actinopterygii</taxon>
        <taxon>Neopterygii</taxon>
        <taxon>Teleostei</taxon>
        <taxon>Neoteleostei</taxon>
        <taxon>Acanthomorphata</taxon>
        <taxon>Eupercaria</taxon>
        <taxon>Perciformes</taxon>
        <taxon>Cottioidei</taxon>
        <taxon>Cottales</taxon>
        <taxon>Liparidae</taxon>
        <taxon>Liparis</taxon>
    </lineage>
</organism>
<dbReference type="Proteomes" id="UP000314294">
    <property type="component" value="Unassembled WGS sequence"/>
</dbReference>
<dbReference type="GO" id="GO:0000122">
    <property type="term" value="P:negative regulation of transcription by RNA polymerase II"/>
    <property type="evidence" value="ECO:0007669"/>
    <property type="project" value="TreeGrafter"/>
</dbReference>
<dbReference type="InterPro" id="IPR050760">
    <property type="entry name" value="Period_circadian_regulator"/>
</dbReference>
<evidence type="ECO:0000256" key="3">
    <source>
        <dbReference type="SAM" id="MobiDB-lite"/>
    </source>
</evidence>
<protein>
    <submittedName>
        <fullName evidence="4">Period circadian 1</fullName>
    </submittedName>
</protein>